<comment type="caution">
    <text evidence="1">The sequence shown here is derived from an EMBL/GenBank/DDBJ whole genome shotgun (WGS) entry which is preliminary data.</text>
</comment>
<reference evidence="1 2" key="1">
    <citation type="submission" date="2010-12" db="EMBL/GenBank/DDBJ databases">
        <authorList>
            <person name="Muzny D."/>
            <person name="Qin X."/>
            <person name="Deng J."/>
            <person name="Jiang H."/>
            <person name="Liu Y."/>
            <person name="Qu J."/>
            <person name="Song X.-Z."/>
            <person name="Zhang L."/>
            <person name="Thornton R."/>
            <person name="Coyle M."/>
            <person name="Francisco L."/>
            <person name="Jackson L."/>
            <person name="Javaid M."/>
            <person name="Korchina V."/>
            <person name="Kovar C."/>
            <person name="Mata R."/>
            <person name="Mathew T."/>
            <person name="Ngo R."/>
            <person name="Nguyen L."/>
            <person name="Nguyen N."/>
            <person name="Okwuonu G."/>
            <person name="Ongeri F."/>
            <person name="Pham C."/>
            <person name="Simmons D."/>
            <person name="Wilczek-Boney K."/>
            <person name="Hale W."/>
            <person name="Jakkamsetti A."/>
            <person name="Pham P."/>
            <person name="Ruth R."/>
            <person name="San Lucas F."/>
            <person name="Warren J."/>
            <person name="Zhang J."/>
            <person name="Zhao Z."/>
            <person name="Zhou C."/>
            <person name="Zhu D."/>
            <person name="Lee S."/>
            <person name="Bess C."/>
            <person name="Blankenburg K."/>
            <person name="Forbes L."/>
            <person name="Fu Q."/>
            <person name="Gubbala S."/>
            <person name="Hirani K."/>
            <person name="Jayaseelan J.C."/>
            <person name="Lara F."/>
            <person name="Munidasa M."/>
            <person name="Palculict T."/>
            <person name="Patil S."/>
            <person name="Pu L.-L."/>
            <person name="Saada N."/>
            <person name="Tang L."/>
            <person name="Weissenberger G."/>
            <person name="Zhu Y."/>
            <person name="Hemphill L."/>
            <person name="Shang Y."/>
            <person name="Youmans B."/>
            <person name="Ayvaz T."/>
            <person name="Ross M."/>
            <person name="Santibanez J."/>
            <person name="Aqrawi P."/>
            <person name="Gross S."/>
            <person name="Joshi V."/>
            <person name="Fowler G."/>
            <person name="Nazareth L."/>
            <person name="Reid J."/>
            <person name="Worley K."/>
            <person name="Petrosino J."/>
            <person name="Highlander S."/>
            <person name="Gibbs R."/>
        </authorList>
    </citation>
    <scope>NUCLEOTIDE SEQUENCE [LARGE SCALE GENOMIC DNA]</scope>
    <source>
        <strain evidence="1 2">DSM 3986</strain>
    </source>
</reference>
<dbReference type="HOGENOM" id="CLU_3137132_0_0_9"/>
<evidence type="ECO:0000313" key="1">
    <source>
        <dbReference type="EMBL" id="EFU77107.1"/>
    </source>
</evidence>
<organism evidence="1 2">
    <name type="scientific">Lachnoanaerobaculum saburreum DSM 3986</name>
    <dbReference type="NCBI Taxonomy" id="887325"/>
    <lineage>
        <taxon>Bacteria</taxon>
        <taxon>Bacillati</taxon>
        <taxon>Bacillota</taxon>
        <taxon>Clostridia</taxon>
        <taxon>Lachnospirales</taxon>
        <taxon>Lachnospiraceae</taxon>
        <taxon>Lachnoanaerobaculum</taxon>
    </lineage>
</organism>
<dbReference type="Proteomes" id="UP000003434">
    <property type="component" value="Unassembled WGS sequence"/>
</dbReference>
<accession>E6LM30</accession>
<sequence length="49" mass="5723">MTIISTGKSQFVEVKQLNTSYNIAVHETVNQIGLLFFYCSKLEREEKRK</sequence>
<proteinExistence type="predicted"/>
<evidence type="ECO:0000313" key="2">
    <source>
        <dbReference type="Proteomes" id="UP000003434"/>
    </source>
</evidence>
<gene>
    <name evidence="1" type="ORF">HMPREF0381_1015</name>
</gene>
<protein>
    <submittedName>
        <fullName evidence="1">Uncharacterized protein</fullName>
    </submittedName>
</protein>
<dbReference type="AlphaFoldDB" id="E6LM30"/>
<dbReference type="EMBL" id="AEPW01000042">
    <property type="protein sequence ID" value="EFU77107.1"/>
    <property type="molecule type" value="Genomic_DNA"/>
</dbReference>
<name>E6LM30_9FIRM</name>